<organism evidence="2 3">
    <name type="scientific">Amycolatopsis acidicola</name>
    <dbReference type="NCBI Taxonomy" id="2596893"/>
    <lineage>
        <taxon>Bacteria</taxon>
        <taxon>Bacillati</taxon>
        <taxon>Actinomycetota</taxon>
        <taxon>Actinomycetes</taxon>
        <taxon>Pseudonocardiales</taxon>
        <taxon>Pseudonocardiaceae</taxon>
        <taxon>Amycolatopsis</taxon>
    </lineage>
</organism>
<feature type="domain" description="Hydantoinase B/oxoprolinase" evidence="1">
    <location>
        <begin position="5"/>
        <end position="526"/>
    </location>
</feature>
<keyword evidence="3" id="KW-1185">Reference proteome</keyword>
<evidence type="ECO:0000313" key="3">
    <source>
        <dbReference type="Proteomes" id="UP000319769"/>
    </source>
</evidence>
<dbReference type="PANTHER" id="PTHR11365">
    <property type="entry name" value="5-OXOPROLINASE RELATED"/>
    <property type="match status" value="1"/>
</dbReference>
<name>A0A5N0V0V5_9PSEU</name>
<dbReference type="GO" id="GO:0005829">
    <property type="term" value="C:cytosol"/>
    <property type="evidence" value="ECO:0007669"/>
    <property type="project" value="TreeGrafter"/>
</dbReference>
<dbReference type="Proteomes" id="UP000319769">
    <property type="component" value="Unassembled WGS sequence"/>
</dbReference>
<protein>
    <submittedName>
        <fullName evidence="2">Hydantoinase B/oxoprolinase family protein</fullName>
    </submittedName>
</protein>
<sequence length="532" mass="55167">MRLSPSQLSVIKSGLDAIGREMAVNLRRSATSSIVREARDFSVALTDARGEVVAQAECIPIMTAGIALALRGIAARIDLASLTDDDALLMNDPYQGGQHLQDIYLLTPIFADGELIGFGASTAHHVDIGGSHAGLSAHATELYQEGLRLPLSRFSVSRDFNDPNGFVRQVIAANVRVPDAVIGDLQAQFAANATATRRLTELVARHGRDEVLQAMADVKDYAEKRVRSAIESIPDGTYHATETFDASPWDAGTAEIVAKVTVDGSTIDVDFSGTAGQIPGNVNCPFASTVSSVQSAVRCMLDSPDIGFNEGCNRPITVSAPSGSVLNPRPPAAVRARLTPASRVFNAVIRALGQALPERAVATGFDTTTAIAVSKSGEDGYQVALEILGGGWGACAEHGGPDGLDNPISNCANAPVEALETDFSHFRIAEYALVGDSGGDGTHAGGRGIRRTYVATADGVAVAGYADRHTVGAEGINGGAPGGTGNFAIHRADGTVTELPCVYEETLNSGDSIVITTGGGGGYGAPEREVSA</sequence>
<dbReference type="PANTHER" id="PTHR11365:SF23">
    <property type="entry name" value="HYPOTHETICAL 5-OXOPROLINASE (EUROFUNG)-RELATED"/>
    <property type="match status" value="1"/>
</dbReference>
<dbReference type="InterPro" id="IPR003692">
    <property type="entry name" value="Hydantoinase_B"/>
</dbReference>
<dbReference type="RefSeq" id="WP_144758164.1">
    <property type="nucleotide sequence ID" value="NZ_VMNW02000041.1"/>
</dbReference>
<dbReference type="OrthoDB" id="102473at2"/>
<accession>A0A5N0V0V5</accession>
<dbReference type="AlphaFoldDB" id="A0A5N0V0V5"/>
<dbReference type="GO" id="GO:0017168">
    <property type="term" value="F:5-oxoprolinase (ATP-hydrolyzing) activity"/>
    <property type="evidence" value="ECO:0007669"/>
    <property type="project" value="TreeGrafter"/>
</dbReference>
<dbReference type="GO" id="GO:0006749">
    <property type="term" value="P:glutathione metabolic process"/>
    <property type="evidence" value="ECO:0007669"/>
    <property type="project" value="TreeGrafter"/>
</dbReference>
<dbReference type="EMBL" id="VMNW02000041">
    <property type="protein sequence ID" value="KAA9157468.1"/>
    <property type="molecule type" value="Genomic_DNA"/>
</dbReference>
<evidence type="ECO:0000313" key="2">
    <source>
        <dbReference type="EMBL" id="KAA9157468.1"/>
    </source>
</evidence>
<evidence type="ECO:0000259" key="1">
    <source>
        <dbReference type="Pfam" id="PF02538"/>
    </source>
</evidence>
<reference evidence="2" key="1">
    <citation type="submission" date="2019-09" db="EMBL/GenBank/DDBJ databases">
        <authorList>
            <person name="Teo W.F.A."/>
            <person name="Duangmal K."/>
        </authorList>
    </citation>
    <scope>NUCLEOTIDE SEQUENCE [LARGE SCALE GENOMIC DNA]</scope>
    <source>
        <strain evidence="2">K81G1</strain>
    </source>
</reference>
<comment type="caution">
    <text evidence="2">The sequence shown here is derived from an EMBL/GenBank/DDBJ whole genome shotgun (WGS) entry which is preliminary data.</text>
</comment>
<proteinExistence type="predicted"/>
<dbReference type="Pfam" id="PF02538">
    <property type="entry name" value="Hydantoinase_B"/>
    <property type="match status" value="1"/>
</dbReference>
<gene>
    <name evidence="2" type="ORF">FPZ12_025200</name>
</gene>
<dbReference type="InterPro" id="IPR045079">
    <property type="entry name" value="Oxoprolinase-like"/>
</dbReference>